<comment type="caution">
    <text evidence="2">The sequence shown here is derived from an EMBL/GenBank/DDBJ whole genome shotgun (WGS) entry which is preliminary data.</text>
</comment>
<protein>
    <submittedName>
        <fullName evidence="2">Uncharacterized protein</fullName>
    </submittedName>
</protein>
<organism evidence="2 3">
    <name type="scientific">Symbiochloris irregularis</name>
    <dbReference type="NCBI Taxonomy" id="706552"/>
    <lineage>
        <taxon>Eukaryota</taxon>
        <taxon>Viridiplantae</taxon>
        <taxon>Chlorophyta</taxon>
        <taxon>core chlorophytes</taxon>
        <taxon>Trebouxiophyceae</taxon>
        <taxon>Trebouxiales</taxon>
        <taxon>Trebouxiaceae</taxon>
        <taxon>Symbiochloris</taxon>
    </lineage>
</organism>
<dbReference type="AlphaFoldDB" id="A0AAW1NM30"/>
<keyword evidence="3" id="KW-1185">Reference proteome</keyword>
<evidence type="ECO:0000256" key="1">
    <source>
        <dbReference type="SAM" id="MobiDB-lite"/>
    </source>
</evidence>
<name>A0AAW1NM30_9CHLO</name>
<reference evidence="2 3" key="1">
    <citation type="journal article" date="2024" name="Nat. Commun.">
        <title>Phylogenomics reveals the evolutionary origins of lichenization in chlorophyte algae.</title>
        <authorList>
            <person name="Puginier C."/>
            <person name="Libourel C."/>
            <person name="Otte J."/>
            <person name="Skaloud P."/>
            <person name="Haon M."/>
            <person name="Grisel S."/>
            <person name="Petersen M."/>
            <person name="Berrin J.G."/>
            <person name="Delaux P.M."/>
            <person name="Dal Grande F."/>
            <person name="Keller J."/>
        </authorList>
    </citation>
    <scope>NUCLEOTIDE SEQUENCE [LARGE SCALE GENOMIC DNA]</scope>
    <source>
        <strain evidence="2 3">SAG 2036</strain>
    </source>
</reference>
<feature type="region of interest" description="Disordered" evidence="1">
    <location>
        <begin position="218"/>
        <end position="242"/>
    </location>
</feature>
<feature type="compositionally biased region" description="Polar residues" evidence="1">
    <location>
        <begin position="220"/>
        <end position="242"/>
    </location>
</feature>
<evidence type="ECO:0000313" key="2">
    <source>
        <dbReference type="EMBL" id="KAK9785971.1"/>
    </source>
</evidence>
<sequence length="242" mass="26936">MGTRIVLHIRRTLRAQPQERLSAILQGAVEPGEQLVSISTPERTWQAKELTDCVLVGQQPWDAQLTKDRAAADQHWREQSASVRQVSDRLAANREEEVTIWGTGFVRTVAAHALLYAYNEQASAPKSSVTLRGLVADSGLTARLDGSSNPRSVTLDTLVKWAHEVVFFPNPAAYYNGLAELQYLVNDARKLLQRYQSLQAQCGLESAVLELFLQSRQDRNSTGPNEEMQQPRLTDATPSTPK</sequence>
<evidence type="ECO:0000313" key="3">
    <source>
        <dbReference type="Proteomes" id="UP001465755"/>
    </source>
</evidence>
<dbReference type="EMBL" id="JALJOQ010000284">
    <property type="protein sequence ID" value="KAK9785971.1"/>
    <property type="molecule type" value="Genomic_DNA"/>
</dbReference>
<dbReference type="Proteomes" id="UP001465755">
    <property type="component" value="Unassembled WGS sequence"/>
</dbReference>
<proteinExistence type="predicted"/>
<gene>
    <name evidence="2" type="ORF">WJX73_000647</name>
</gene>
<accession>A0AAW1NM30</accession>